<dbReference type="Proteomes" id="UP001151079">
    <property type="component" value="Unassembled WGS sequence"/>
</dbReference>
<keyword evidence="3" id="KW-1185">Reference proteome</keyword>
<comment type="caution">
    <text evidence="2">The sequence shown here is derived from an EMBL/GenBank/DDBJ whole genome shotgun (WGS) entry which is preliminary data.</text>
</comment>
<evidence type="ECO:0000256" key="1">
    <source>
        <dbReference type="SAM" id="Phobius"/>
    </source>
</evidence>
<sequence length="99" mass="11100">MANKTSPHILNTSANLLGFCLIVITSLHITNKSETTHIDEFTSIISIFLIFSCFFSFLSIKTQKKRLERRLEIIADYLFGLALVGILIVVVIKTLDLTA</sequence>
<dbReference type="EMBL" id="JAOZEW010000013">
    <property type="protein sequence ID" value="MCV9928601.1"/>
    <property type="molecule type" value="Genomic_DNA"/>
</dbReference>
<keyword evidence="1" id="KW-1133">Transmembrane helix</keyword>
<proteinExistence type="predicted"/>
<keyword evidence="1" id="KW-0472">Membrane</keyword>
<organism evidence="2 3">
    <name type="scientific">Flavobacterium shii</name>
    <dbReference type="NCBI Taxonomy" id="2987687"/>
    <lineage>
        <taxon>Bacteria</taxon>
        <taxon>Pseudomonadati</taxon>
        <taxon>Bacteroidota</taxon>
        <taxon>Flavobacteriia</taxon>
        <taxon>Flavobacteriales</taxon>
        <taxon>Flavobacteriaceae</taxon>
        <taxon>Flavobacterium</taxon>
    </lineage>
</organism>
<dbReference type="AlphaFoldDB" id="A0A9X3BZ03"/>
<gene>
    <name evidence="2" type="ORF">OIU83_13110</name>
</gene>
<dbReference type="RefSeq" id="WP_264206713.1">
    <property type="nucleotide sequence ID" value="NZ_JAOZEW010000013.1"/>
</dbReference>
<keyword evidence="1" id="KW-0812">Transmembrane</keyword>
<feature type="transmembrane region" description="Helical" evidence="1">
    <location>
        <begin position="73"/>
        <end position="92"/>
    </location>
</feature>
<reference evidence="2" key="1">
    <citation type="submission" date="2022-10" db="EMBL/GenBank/DDBJ databases">
        <title>Two novel species of Flavobacterium.</title>
        <authorList>
            <person name="Liu Q."/>
            <person name="Xin Y.-H."/>
        </authorList>
    </citation>
    <scope>NUCLEOTIDE SEQUENCE</scope>
    <source>
        <strain evidence="2">LS1R49</strain>
    </source>
</reference>
<evidence type="ECO:0000313" key="2">
    <source>
        <dbReference type="EMBL" id="MCV9928601.1"/>
    </source>
</evidence>
<accession>A0A9X3BZ03</accession>
<protein>
    <submittedName>
        <fullName evidence="2">Uncharacterized protein</fullName>
    </submittedName>
</protein>
<feature type="transmembrane region" description="Helical" evidence="1">
    <location>
        <begin position="12"/>
        <end position="29"/>
    </location>
</feature>
<feature type="transmembrane region" description="Helical" evidence="1">
    <location>
        <begin position="41"/>
        <end position="61"/>
    </location>
</feature>
<name>A0A9X3BZ03_9FLAO</name>
<evidence type="ECO:0000313" key="3">
    <source>
        <dbReference type="Proteomes" id="UP001151079"/>
    </source>
</evidence>